<protein>
    <submittedName>
        <fullName evidence="2">Uncharacterized protein</fullName>
    </submittedName>
</protein>
<name>A0A8T0R9W2_PANVG</name>
<evidence type="ECO:0000313" key="3">
    <source>
        <dbReference type="Proteomes" id="UP000823388"/>
    </source>
</evidence>
<dbReference type="EMBL" id="CM029047">
    <property type="protein sequence ID" value="KAG2582622.1"/>
    <property type="molecule type" value="Genomic_DNA"/>
</dbReference>
<dbReference type="Proteomes" id="UP000823388">
    <property type="component" value="Chromosome 6K"/>
</dbReference>
<comment type="caution">
    <text evidence="2">The sequence shown here is derived from an EMBL/GenBank/DDBJ whole genome shotgun (WGS) entry which is preliminary data.</text>
</comment>
<evidence type="ECO:0000256" key="1">
    <source>
        <dbReference type="SAM" id="MobiDB-lite"/>
    </source>
</evidence>
<evidence type="ECO:0000313" key="2">
    <source>
        <dbReference type="EMBL" id="KAG2582622.1"/>
    </source>
</evidence>
<proteinExistence type="predicted"/>
<sequence length="112" mass="11476">MASKMASVSKRKSVVPLKSKATEAAATREAVAAASRVARGSGAAPTCVPSMQPSAGSIRPQSMADGFDSSPLHVKRGYPVGVGAVGSSHGRYVLECAAKTSPARYTHEPVSY</sequence>
<gene>
    <name evidence="2" type="ORF">PVAP13_6KG156918</name>
</gene>
<dbReference type="AlphaFoldDB" id="A0A8T0R9W2"/>
<accession>A0A8T0R9W2</accession>
<keyword evidence="3" id="KW-1185">Reference proteome</keyword>
<reference evidence="2" key="1">
    <citation type="submission" date="2020-05" db="EMBL/GenBank/DDBJ databases">
        <title>WGS assembly of Panicum virgatum.</title>
        <authorList>
            <person name="Lovell J.T."/>
            <person name="Jenkins J."/>
            <person name="Shu S."/>
            <person name="Juenger T.E."/>
            <person name="Schmutz J."/>
        </authorList>
    </citation>
    <scope>NUCLEOTIDE SEQUENCE</scope>
    <source>
        <strain evidence="2">AP13</strain>
    </source>
</reference>
<feature type="region of interest" description="Disordered" evidence="1">
    <location>
        <begin position="41"/>
        <end position="70"/>
    </location>
</feature>
<organism evidence="2 3">
    <name type="scientific">Panicum virgatum</name>
    <name type="common">Blackwell switchgrass</name>
    <dbReference type="NCBI Taxonomy" id="38727"/>
    <lineage>
        <taxon>Eukaryota</taxon>
        <taxon>Viridiplantae</taxon>
        <taxon>Streptophyta</taxon>
        <taxon>Embryophyta</taxon>
        <taxon>Tracheophyta</taxon>
        <taxon>Spermatophyta</taxon>
        <taxon>Magnoliopsida</taxon>
        <taxon>Liliopsida</taxon>
        <taxon>Poales</taxon>
        <taxon>Poaceae</taxon>
        <taxon>PACMAD clade</taxon>
        <taxon>Panicoideae</taxon>
        <taxon>Panicodae</taxon>
        <taxon>Paniceae</taxon>
        <taxon>Panicinae</taxon>
        <taxon>Panicum</taxon>
        <taxon>Panicum sect. Hiantes</taxon>
    </lineage>
</organism>
<feature type="region of interest" description="Disordered" evidence="1">
    <location>
        <begin position="1"/>
        <end position="29"/>
    </location>
</feature>